<feature type="domain" description="Multidrug resistance protein MdtA-like C-terminal permuted SH3" evidence="6">
    <location>
        <begin position="315"/>
        <end position="374"/>
    </location>
</feature>
<dbReference type="Gene3D" id="1.10.287.470">
    <property type="entry name" value="Helix hairpin bin"/>
    <property type="match status" value="1"/>
</dbReference>
<dbReference type="SUPFAM" id="SSF111369">
    <property type="entry name" value="HlyD-like secretion proteins"/>
    <property type="match status" value="1"/>
</dbReference>
<evidence type="ECO:0000313" key="7">
    <source>
        <dbReference type="EMBL" id="AZQ60694.1"/>
    </source>
</evidence>
<dbReference type="Gene3D" id="2.40.420.20">
    <property type="match status" value="1"/>
</dbReference>
<dbReference type="RefSeq" id="WP_126610637.1">
    <property type="nucleotide sequence ID" value="NZ_CP034562.1"/>
</dbReference>
<dbReference type="KEGG" id="fll:EI427_00265"/>
<dbReference type="GO" id="GO:0046677">
    <property type="term" value="P:response to antibiotic"/>
    <property type="evidence" value="ECO:0007669"/>
    <property type="project" value="TreeGrafter"/>
</dbReference>
<protein>
    <submittedName>
        <fullName evidence="7">Efflux RND transporter periplasmic adaptor subunit</fullName>
    </submittedName>
</protein>
<dbReference type="GO" id="GO:0005886">
    <property type="term" value="C:plasma membrane"/>
    <property type="evidence" value="ECO:0007669"/>
    <property type="project" value="TreeGrafter"/>
</dbReference>
<feature type="domain" description="Multidrug resistance protein MdtA-like barrel-sandwich hybrid" evidence="4">
    <location>
        <begin position="68"/>
        <end position="196"/>
    </location>
</feature>
<evidence type="ECO:0000259" key="5">
    <source>
        <dbReference type="Pfam" id="PF25944"/>
    </source>
</evidence>
<feature type="domain" description="Multidrug resistance protein MdtA-like alpha-helical hairpin" evidence="3">
    <location>
        <begin position="109"/>
        <end position="175"/>
    </location>
</feature>
<dbReference type="Gene3D" id="2.40.50.100">
    <property type="match status" value="1"/>
</dbReference>
<evidence type="ECO:0000313" key="8">
    <source>
        <dbReference type="Proteomes" id="UP000267268"/>
    </source>
</evidence>
<dbReference type="Pfam" id="PF25967">
    <property type="entry name" value="RND-MFP_C"/>
    <property type="match status" value="1"/>
</dbReference>
<dbReference type="Pfam" id="PF25944">
    <property type="entry name" value="Beta-barrel_RND"/>
    <property type="match status" value="1"/>
</dbReference>
<keyword evidence="8" id="KW-1185">Reference proteome</keyword>
<reference evidence="7 8" key="1">
    <citation type="submission" date="2018-12" db="EMBL/GenBank/DDBJ databases">
        <title>Flammeovirga pectinis sp. nov., isolated from the gut of the Korean scallop, Patinopecten yessoensis.</title>
        <authorList>
            <person name="Bae J.-W."/>
            <person name="Jeong Y.-S."/>
            <person name="Kang W."/>
        </authorList>
    </citation>
    <scope>NUCLEOTIDE SEQUENCE [LARGE SCALE GENOMIC DNA]</scope>
    <source>
        <strain evidence="7 8">L12M1</strain>
    </source>
</reference>
<dbReference type="Pfam" id="PF25876">
    <property type="entry name" value="HH_MFP_RND"/>
    <property type="match status" value="1"/>
</dbReference>
<organism evidence="7 8">
    <name type="scientific">Flammeovirga pectinis</name>
    <dbReference type="NCBI Taxonomy" id="2494373"/>
    <lineage>
        <taxon>Bacteria</taxon>
        <taxon>Pseudomonadati</taxon>
        <taxon>Bacteroidota</taxon>
        <taxon>Cytophagia</taxon>
        <taxon>Cytophagales</taxon>
        <taxon>Flammeovirgaceae</taxon>
        <taxon>Flammeovirga</taxon>
    </lineage>
</organism>
<dbReference type="InterPro" id="IPR058626">
    <property type="entry name" value="MdtA-like_b-barrel"/>
</dbReference>
<feature type="domain" description="Multidrug resistance protein MdtA-like beta-barrel" evidence="5">
    <location>
        <begin position="216"/>
        <end position="305"/>
    </location>
</feature>
<dbReference type="Pfam" id="PF25917">
    <property type="entry name" value="BSH_RND"/>
    <property type="match status" value="1"/>
</dbReference>
<dbReference type="InterPro" id="IPR058625">
    <property type="entry name" value="MdtA-like_BSH"/>
</dbReference>
<dbReference type="InterPro" id="IPR058627">
    <property type="entry name" value="MdtA-like_C"/>
</dbReference>
<comment type="subcellular location">
    <subcellularLocation>
        <location evidence="1">Cell envelope</location>
    </subcellularLocation>
</comment>
<evidence type="ECO:0000259" key="4">
    <source>
        <dbReference type="Pfam" id="PF25917"/>
    </source>
</evidence>
<dbReference type="InterPro" id="IPR006143">
    <property type="entry name" value="RND_pump_MFP"/>
</dbReference>
<evidence type="ECO:0000256" key="2">
    <source>
        <dbReference type="ARBA" id="ARBA00009477"/>
    </source>
</evidence>
<dbReference type="OrthoDB" id="9801814at2"/>
<evidence type="ECO:0000259" key="3">
    <source>
        <dbReference type="Pfam" id="PF25876"/>
    </source>
</evidence>
<evidence type="ECO:0000256" key="1">
    <source>
        <dbReference type="ARBA" id="ARBA00004196"/>
    </source>
</evidence>
<dbReference type="PANTHER" id="PTHR30158">
    <property type="entry name" value="ACRA/E-RELATED COMPONENT OF DRUG EFFLUX TRANSPORTER"/>
    <property type="match status" value="1"/>
</dbReference>
<dbReference type="NCBIfam" id="TIGR01730">
    <property type="entry name" value="RND_mfp"/>
    <property type="match status" value="1"/>
</dbReference>
<name>A0A3Q9FIT7_9BACT</name>
<proteinExistence type="inferred from homology"/>
<sequence length="395" mass="44038">MTFNFLNAVPKLITLAITSIVLIGCGGESAKQQKTIPQAEIQVTEVTVQNVPLTKTFVGQVYGTKDIPIRSRVEGFLEGIHFREGSRVKKGQLLYTVDPQSYSAEVTMRKSQLAEAKVSLIRASNDLGRIQPLAEQNAVSKSDLDAALAEKGAAESMVAAAKANLRMSQIELGYTTIESPITGVIGRTEAKVGEFVGREPNPVILNTVSRIDSVNVRFFITENDYLRLARYAITKEKSEQKRTEKEERDSEKLELIFSDNTIYSQKGHIDFLDRNVDANTGAMLIQATFPNNDRLIRPGQFAKVRSVIDIVKDGILVPQRCVMEFQGRHTVYVVDNNGLVSQRKVELSSTFKDYWLVRSGLKKGEKIVLEGLQKVREGATVKFKTVKFESQYEAQ</sequence>
<dbReference type="InterPro" id="IPR058624">
    <property type="entry name" value="MdtA-like_HH"/>
</dbReference>
<dbReference type="AlphaFoldDB" id="A0A3Q9FIT7"/>
<dbReference type="EMBL" id="CP034562">
    <property type="protein sequence ID" value="AZQ60694.1"/>
    <property type="molecule type" value="Genomic_DNA"/>
</dbReference>
<dbReference type="Gene3D" id="2.40.30.170">
    <property type="match status" value="1"/>
</dbReference>
<gene>
    <name evidence="7" type="ORF">EI427_00265</name>
</gene>
<dbReference type="Proteomes" id="UP000267268">
    <property type="component" value="Chromosome 1"/>
</dbReference>
<dbReference type="GO" id="GO:0022857">
    <property type="term" value="F:transmembrane transporter activity"/>
    <property type="evidence" value="ECO:0007669"/>
    <property type="project" value="InterPro"/>
</dbReference>
<accession>A0A3Q9FIT7</accession>
<evidence type="ECO:0000259" key="6">
    <source>
        <dbReference type="Pfam" id="PF25967"/>
    </source>
</evidence>
<comment type="similarity">
    <text evidence="2">Belongs to the membrane fusion protein (MFP) (TC 8.A.1) family.</text>
</comment>